<gene>
    <name evidence="7" type="ORF">NEMBOFW57_009814</name>
</gene>
<dbReference type="PANTHER" id="PTHR13483">
    <property type="entry name" value="BOX C_D SNORNA PROTEIN 1-RELATED"/>
    <property type="match status" value="1"/>
</dbReference>
<protein>
    <recommendedName>
        <fullName evidence="6">HIT-type domain-containing protein</fullName>
    </recommendedName>
</protein>
<keyword evidence="8" id="KW-1185">Reference proteome</keyword>
<dbReference type="GO" id="GO:0008270">
    <property type="term" value="F:zinc ion binding"/>
    <property type="evidence" value="ECO:0007669"/>
    <property type="project" value="UniProtKB-UniRule"/>
</dbReference>
<proteinExistence type="predicted"/>
<name>A0AAD4EPP0_9PEZI</name>
<sequence>MSLGQDGGSGSDTMPTHDNPVPQPVTPGAVSPEPTAPGATDPAADPESSSNAEPSPPRKKPEPKLCGVCGTEPGKYKCPRCSMPYCSVACNKLHKENHPPDAPKPSAPPTTTTGPETKKEEADDPYSILLDHRAAFQHLFQRYPSLPAELTRIQATTLPPSSSSSSSSPSFLSHNPTANTGRNRQPQPWTRDLGLRRGAAALRKARTDPGDTGDGVREFCELVRFLLGQRRDGVDKVREEVVAEETRVIERLMREEGG</sequence>
<dbReference type="GO" id="GO:0005634">
    <property type="term" value="C:nucleus"/>
    <property type="evidence" value="ECO:0007669"/>
    <property type="project" value="TreeGrafter"/>
</dbReference>
<dbReference type="AlphaFoldDB" id="A0AAD4EPP0"/>
<evidence type="ECO:0000313" key="8">
    <source>
        <dbReference type="Proteomes" id="UP001197093"/>
    </source>
</evidence>
<dbReference type="InterPro" id="IPR051639">
    <property type="entry name" value="BCD1"/>
</dbReference>
<dbReference type="GO" id="GO:0070761">
    <property type="term" value="C:pre-snoRNP complex"/>
    <property type="evidence" value="ECO:0007669"/>
    <property type="project" value="TreeGrafter"/>
</dbReference>
<feature type="compositionally biased region" description="Gly residues" evidence="5">
    <location>
        <begin position="1"/>
        <end position="10"/>
    </location>
</feature>
<evidence type="ECO:0000256" key="2">
    <source>
        <dbReference type="ARBA" id="ARBA00022771"/>
    </source>
</evidence>
<feature type="compositionally biased region" description="Polar residues" evidence="5">
    <location>
        <begin position="171"/>
        <end position="188"/>
    </location>
</feature>
<evidence type="ECO:0000256" key="4">
    <source>
        <dbReference type="PROSITE-ProRule" id="PRU00453"/>
    </source>
</evidence>
<dbReference type="PROSITE" id="PS00028">
    <property type="entry name" value="ZINC_FINGER_C2H2_1"/>
    <property type="match status" value="1"/>
</dbReference>
<evidence type="ECO:0000256" key="1">
    <source>
        <dbReference type="ARBA" id="ARBA00022723"/>
    </source>
</evidence>
<feature type="region of interest" description="Disordered" evidence="5">
    <location>
        <begin position="1"/>
        <end position="66"/>
    </location>
</feature>
<feature type="domain" description="HIT-type" evidence="6">
    <location>
        <begin position="66"/>
        <end position="102"/>
    </location>
</feature>
<reference evidence="7" key="1">
    <citation type="submission" date="2023-02" db="EMBL/GenBank/DDBJ databases">
        <authorList>
            <person name="Palmer J.M."/>
        </authorList>
    </citation>
    <scope>NUCLEOTIDE SEQUENCE</scope>
    <source>
        <strain evidence="7">FW57</strain>
    </source>
</reference>
<comment type="caution">
    <text evidence="7">The sequence shown here is derived from an EMBL/GenBank/DDBJ whole genome shotgun (WGS) entry which is preliminary data.</text>
</comment>
<dbReference type="CDD" id="cd23024">
    <property type="entry name" value="zf-HIT_ZNHIT2-3"/>
    <property type="match status" value="1"/>
</dbReference>
<organism evidence="7 8">
    <name type="scientific">Staphylotrichum longicolle</name>
    <dbReference type="NCBI Taxonomy" id="669026"/>
    <lineage>
        <taxon>Eukaryota</taxon>
        <taxon>Fungi</taxon>
        <taxon>Dikarya</taxon>
        <taxon>Ascomycota</taxon>
        <taxon>Pezizomycotina</taxon>
        <taxon>Sordariomycetes</taxon>
        <taxon>Sordariomycetidae</taxon>
        <taxon>Sordariales</taxon>
        <taxon>Chaetomiaceae</taxon>
        <taxon>Staphylotrichum</taxon>
    </lineage>
</organism>
<keyword evidence="3" id="KW-0862">Zinc</keyword>
<dbReference type="PROSITE" id="PS51083">
    <property type="entry name" value="ZF_HIT"/>
    <property type="match status" value="1"/>
</dbReference>
<dbReference type="GO" id="GO:0000463">
    <property type="term" value="P:maturation of LSU-rRNA from tricistronic rRNA transcript (SSU-rRNA, 5.8S rRNA, LSU-rRNA)"/>
    <property type="evidence" value="ECO:0007669"/>
    <property type="project" value="TreeGrafter"/>
</dbReference>
<dbReference type="GO" id="GO:0000492">
    <property type="term" value="P:box C/D snoRNP assembly"/>
    <property type="evidence" value="ECO:0007669"/>
    <property type="project" value="TreeGrafter"/>
</dbReference>
<evidence type="ECO:0000313" key="7">
    <source>
        <dbReference type="EMBL" id="KAG7285193.1"/>
    </source>
</evidence>
<evidence type="ECO:0000256" key="3">
    <source>
        <dbReference type="ARBA" id="ARBA00022833"/>
    </source>
</evidence>
<keyword evidence="1" id="KW-0479">Metal-binding</keyword>
<dbReference type="SUPFAM" id="SSF144232">
    <property type="entry name" value="HIT/MYND zinc finger-like"/>
    <property type="match status" value="1"/>
</dbReference>
<dbReference type="InterPro" id="IPR007529">
    <property type="entry name" value="Znf_HIT"/>
</dbReference>
<dbReference type="PANTHER" id="PTHR13483:SF11">
    <property type="entry name" value="ZINC FINGER HIT DOMAIN-CONTAINING PROTEIN 3"/>
    <property type="match status" value="1"/>
</dbReference>
<feature type="compositionally biased region" description="Low complexity" evidence="5">
    <location>
        <begin position="32"/>
        <end position="53"/>
    </location>
</feature>
<evidence type="ECO:0000256" key="5">
    <source>
        <dbReference type="SAM" id="MobiDB-lite"/>
    </source>
</evidence>
<feature type="compositionally biased region" description="Low complexity" evidence="5">
    <location>
        <begin position="159"/>
        <end position="170"/>
    </location>
</feature>
<accession>A0AAD4EPP0</accession>
<dbReference type="InterPro" id="IPR013087">
    <property type="entry name" value="Znf_C2H2_type"/>
</dbReference>
<feature type="region of interest" description="Disordered" evidence="5">
    <location>
        <begin position="156"/>
        <end position="192"/>
    </location>
</feature>
<dbReference type="Proteomes" id="UP001197093">
    <property type="component" value="Unassembled WGS sequence"/>
</dbReference>
<dbReference type="Gene3D" id="3.30.60.190">
    <property type="match status" value="1"/>
</dbReference>
<feature type="region of interest" description="Disordered" evidence="5">
    <location>
        <begin position="93"/>
        <end position="126"/>
    </location>
</feature>
<dbReference type="GO" id="GO:0048254">
    <property type="term" value="P:snoRNA localization"/>
    <property type="evidence" value="ECO:0007669"/>
    <property type="project" value="TreeGrafter"/>
</dbReference>
<keyword evidence="2 4" id="KW-0863">Zinc-finger</keyword>
<dbReference type="Pfam" id="PF04438">
    <property type="entry name" value="zf-HIT"/>
    <property type="match status" value="1"/>
</dbReference>
<dbReference type="EMBL" id="JAHCVI010000005">
    <property type="protein sequence ID" value="KAG7285193.1"/>
    <property type="molecule type" value="Genomic_DNA"/>
</dbReference>
<evidence type="ECO:0000259" key="6">
    <source>
        <dbReference type="PROSITE" id="PS51083"/>
    </source>
</evidence>